<proteinExistence type="predicted"/>
<evidence type="ECO:0000256" key="1">
    <source>
        <dbReference type="SAM" id="MobiDB-lite"/>
    </source>
</evidence>
<feature type="compositionally biased region" description="Low complexity" evidence="1">
    <location>
        <begin position="18"/>
        <end position="28"/>
    </location>
</feature>
<dbReference type="InterPro" id="IPR033457">
    <property type="entry name" value="DUF5133"/>
</dbReference>
<sequence length="191" mass="19178">MMSARIPRNPEPGGGSTSPGAAASAAQPPIDEPRAAWAVGTVMAAIPCSARDAGRVLGAAARAAGVTSAELAAAMAADARGVAMPAGVERALHRAVAAARALPPRAAYIGLMPSRARTAEVLEEFRGCQSRLTDAPSDMRARQALDDAAYTLCVLLGRTGVHDAVLAAEEHLTTGAGGGAYPAADSGGVRR</sequence>
<dbReference type="RefSeq" id="WP_306068821.1">
    <property type="nucleotide sequence ID" value="NZ_CP120988.1"/>
</dbReference>
<dbReference type="Pfam" id="PF17196">
    <property type="entry name" value="DUF5133"/>
    <property type="match status" value="1"/>
</dbReference>
<dbReference type="Proteomes" id="UP001235744">
    <property type="component" value="Chromosome"/>
</dbReference>
<protein>
    <submittedName>
        <fullName evidence="2">DUF5133 domain-containing protein</fullName>
    </submittedName>
</protein>
<reference evidence="2 3" key="1">
    <citation type="submission" date="2023-03" db="EMBL/GenBank/DDBJ databases">
        <title>Isolation and description of six Streptomyces strains from soil environments, able to metabolize different microbial glucans.</title>
        <authorList>
            <person name="Widen T."/>
            <person name="Larsbrink J."/>
        </authorList>
    </citation>
    <scope>NUCLEOTIDE SEQUENCE [LARGE SCALE GENOMIC DNA]</scope>
    <source>
        <strain evidence="2 3">Alt2</strain>
    </source>
</reference>
<dbReference type="EMBL" id="CP120988">
    <property type="protein sequence ID" value="WLQ61042.1"/>
    <property type="molecule type" value="Genomic_DNA"/>
</dbReference>
<name>A0ABY9IZS6_9ACTN</name>
<evidence type="ECO:0000313" key="3">
    <source>
        <dbReference type="Proteomes" id="UP001235744"/>
    </source>
</evidence>
<evidence type="ECO:0000313" key="2">
    <source>
        <dbReference type="EMBL" id="WLQ61042.1"/>
    </source>
</evidence>
<keyword evidence="3" id="KW-1185">Reference proteome</keyword>
<feature type="region of interest" description="Disordered" evidence="1">
    <location>
        <begin position="1"/>
        <end position="28"/>
    </location>
</feature>
<organism evidence="2 3">
    <name type="scientific">Streptomyces poriferorum</name>
    <dbReference type="NCBI Taxonomy" id="2798799"/>
    <lineage>
        <taxon>Bacteria</taxon>
        <taxon>Bacillati</taxon>
        <taxon>Actinomycetota</taxon>
        <taxon>Actinomycetes</taxon>
        <taxon>Kitasatosporales</taxon>
        <taxon>Streptomycetaceae</taxon>
        <taxon>Streptomyces</taxon>
    </lineage>
</organism>
<gene>
    <name evidence="2" type="ORF">P8A19_38940</name>
</gene>
<accession>A0ABY9IZS6</accession>